<feature type="region of interest" description="Disordered" evidence="1">
    <location>
        <begin position="61"/>
        <end position="94"/>
    </location>
</feature>
<evidence type="ECO:0000256" key="1">
    <source>
        <dbReference type="SAM" id="MobiDB-lite"/>
    </source>
</evidence>
<dbReference type="EMBL" id="STGW01000016">
    <property type="protein sequence ID" value="THV09147.1"/>
    <property type="molecule type" value="Genomic_DNA"/>
</dbReference>
<organism evidence="2 3">
    <name type="scientific">Nocardioides caeni</name>
    <dbReference type="NCBI Taxonomy" id="574700"/>
    <lineage>
        <taxon>Bacteria</taxon>
        <taxon>Bacillati</taxon>
        <taxon>Actinomycetota</taxon>
        <taxon>Actinomycetes</taxon>
        <taxon>Propionibacteriales</taxon>
        <taxon>Nocardioidaceae</taxon>
        <taxon>Nocardioides</taxon>
    </lineage>
</organism>
<proteinExistence type="predicted"/>
<keyword evidence="3" id="KW-1185">Reference proteome</keyword>
<feature type="compositionally biased region" description="Low complexity" evidence="1">
    <location>
        <begin position="1"/>
        <end position="17"/>
    </location>
</feature>
<sequence length="109" mass="11833">MATATKTAPKTTKTAKSSSKKSSSKSSSKNTQITSYLSDLIDTTKDVVDDVLDAAGKLEKSARTRSKEARDKVLPSEQDIKNLRKRTQELTDQVEKMVSLRGGGSKKGK</sequence>
<dbReference type="AlphaFoldDB" id="A0A4S8N061"/>
<evidence type="ECO:0000313" key="3">
    <source>
        <dbReference type="Proteomes" id="UP000307087"/>
    </source>
</evidence>
<gene>
    <name evidence="2" type="ORF">E9934_17085</name>
</gene>
<evidence type="ECO:0000313" key="2">
    <source>
        <dbReference type="EMBL" id="THV09147.1"/>
    </source>
</evidence>
<dbReference type="OrthoDB" id="9937516at2"/>
<reference evidence="2 3" key="1">
    <citation type="journal article" date="2009" name="Int. J. Syst. Evol. Microbiol.">
        <title>Nocardioides caeni sp. nov., isolated from wastewater.</title>
        <authorList>
            <person name="Yoon J.H."/>
            <person name="Kang S.J."/>
            <person name="Park S."/>
            <person name="Kim W."/>
            <person name="Oh T.K."/>
        </authorList>
    </citation>
    <scope>NUCLEOTIDE SEQUENCE [LARGE SCALE GENOMIC DNA]</scope>
    <source>
        <strain evidence="2 3">DSM 23134</strain>
    </source>
</reference>
<protein>
    <submittedName>
        <fullName evidence="2">Uncharacterized protein</fullName>
    </submittedName>
</protein>
<accession>A0A4S8N061</accession>
<dbReference type="Proteomes" id="UP000307087">
    <property type="component" value="Unassembled WGS sequence"/>
</dbReference>
<name>A0A4S8N061_9ACTN</name>
<comment type="caution">
    <text evidence="2">The sequence shown here is derived from an EMBL/GenBank/DDBJ whole genome shotgun (WGS) entry which is preliminary data.</text>
</comment>
<feature type="region of interest" description="Disordered" evidence="1">
    <location>
        <begin position="1"/>
        <end position="32"/>
    </location>
</feature>
<dbReference type="RefSeq" id="WP_136564114.1">
    <property type="nucleotide sequence ID" value="NZ_BAABLS010000006.1"/>
</dbReference>